<protein>
    <recommendedName>
        <fullName evidence="2">Signal transduction histidine kinase internal region domain-containing protein</fullName>
    </recommendedName>
</protein>
<feature type="domain" description="Signal transduction histidine kinase internal region" evidence="2">
    <location>
        <begin position="180"/>
        <end position="257"/>
    </location>
</feature>
<dbReference type="Proteomes" id="UP000018727">
    <property type="component" value="Unassembled WGS sequence"/>
</dbReference>
<reference evidence="3 4" key="1">
    <citation type="submission" date="2013-10" db="EMBL/GenBank/DDBJ databases">
        <title>The Genome Sequence of Prevotella nigrescens CC14M.</title>
        <authorList>
            <consortium name="The Broad Institute Genomics Platform"/>
            <person name="Earl A."/>
            <person name="Allen-Vercoe E."/>
            <person name="Daigneault M."/>
            <person name="Young S.K."/>
            <person name="Zeng Q."/>
            <person name="Gargeya S."/>
            <person name="Fitzgerald M."/>
            <person name="Abouelleil A."/>
            <person name="Alvarado L."/>
            <person name="Chapman S.B."/>
            <person name="Gainer-Dewar J."/>
            <person name="Goldberg J."/>
            <person name="Griggs A."/>
            <person name="Gujja S."/>
            <person name="Hansen M."/>
            <person name="Howarth C."/>
            <person name="Imamovic A."/>
            <person name="Ireland A."/>
            <person name="Larimer J."/>
            <person name="McCowan C."/>
            <person name="Murphy C."/>
            <person name="Pearson M."/>
            <person name="Poon T.W."/>
            <person name="Priest M."/>
            <person name="Roberts A."/>
            <person name="Saif S."/>
            <person name="Shea T."/>
            <person name="Sykes S."/>
            <person name="Wortman J."/>
            <person name="Nusbaum C."/>
            <person name="Birren B."/>
        </authorList>
    </citation>
    <scope>NUCLEOTIDE SEQUENCE [LARGE SCALE GENOMIC DNA]</scope>
    <source>
        <strain evidence="3 4">CC14M</strain>
    </source>
</reference>
<keyword evidence="1" id="KW-0812">Transmembrane</keyword>
<dbReference type="InterPro" id="IPR010559">
    <property type="entry name" value="Sig_transdc_His_kin_internal"/>
</dbReference>
<keyword evidence="1" id="KW-1133">Transmembrane helix</keyword>
<name>V8CEP5_9BACT</name>
<comment type="caution">
    <text evidence="3">The sequence shown here is derived from an EMBL/GenBank/DDBJ whole genome shotgun (WGS) entry which is preliminary data.</text>
</comment>
<feature type="transmembrane region" description="Helical" evidence="1">
    <location>
        <begin position="86"/>
        <end position="105"/>
    </location>
</feature>
<dbReference type="PATRIC" id="fig|1073366.3.peg.2470"/>
<organism evidence="3 4">
    <name type="scientific">Prevotella nigrescens CC14M</name>
    <dbReference type="NCBI Taxonomy" id="1073366"/>
    <lineage>
        <taxon>Bacteria</taxon>
        <taxon>Pseudomonadati</taxon>
        <taxon>Bacteroidota</taxon>
        <taxon>Bacteroidia</taxon>
        <taxon>Bacteroidales</taxon>
        <taxon>Prevotellaceae</taxon>
        <taxon>Prevotella</taxon>
    </lineage>
</organism>
<dbReference type="Pfam" id="PF06580">
    <property type="entry name" value="His_kinase"/>
    <property type="match status" value="1"/>
</dbReference>
<feature type="transmembrane region" description="Helical" evidence="1">
    <location>
        <begin position="20"/>
        <end position="40"/>
    </location>
</feature>
<dbReference type="AlphaFoldDB" id="V8CEP5"/>
<dbReference type="PANTHER" id="PTHR34220:SF7">
    <property type="entry name" value="SENSOR HISTIDINE KINASE YPDA"/>
    <property type="match status" value="1"/>
</dbReference>
<feature type="transmembrane region" description="Helical" evidence="1">
    <location>
        <begin position="60"/>
        <end position="79"/>
    </location>
</feature>
<dbReference type="InterPro" id="IPR036890">
    <property type="entry name" value="HATPase_C_sf"/>
</dbReference>
<dbReference type="HOGENOM" id="CLU_020473_1_0_10"/>
<evidence type="ECO:0000256" key="1">
    <source>
        <dbReference type="SAM" id="Phobius"/>
    </source>
</evidence>
<evidence type="ECO:0000313" key="3">
    <source>
        <dbReference type="EMBL" id="ETD25465.1"/>
    </source>
</evidence>
<gene>
    <name evidence="3" type="ORF">HMPREF1173_02407</name>
</gene>
<evidence type="ECO:0000259" key="2">
    <source>
        <dbReference type="Pfam" id="PF06580"/>
    </source>
</evidence>
<dbReference type="GO" id="GO:0016020">
    <property type="term" value="C:membrane"/>
    <property type="evidence" value="ECO:0007669"/>
    <property type="project" value="InterPro"/>
</dbReference>
<sequence length="385" mass="44945">MQYMINLLRKKLTRVCKENVAHSLWWLLVFFLPIITMFFHSNGGAEEYNWAHVFSTWTVVSIYFGAFLIHNFLLLPLIIYRRQPKCYVCGTVVLMFVFVLVQYVIRTRMVQDTSRVLIQTGHIQSGTIHYQPTIVTQPIIVNIIILVLMFGMNFGVKLFFKTNEDQKKLHDLQEKNLEQQLISLKYQINPHFFMNTLNNIHALVDIDPEKAKSSIIVMSKMMRYILYEGNHTFIPLQKEVDFIRSYISLMRMRYTEKVEITLDTPERLSVGEIPPLLLICFVGNAFKHGISYQHKSTIDISISVENDKIKFCCINNKQPETERENEGVGLKSVQQRLNLIYPDSHTLVIKDNGKTYSVWLELSLTNKKITKTQLQYGKQNKDFGC</sequence>
<proteinExistence type="predicted"/>
<keyword evidence="4" id="KW-1185">Reference proteome</keyword>
<accession>V8CEP5</accession>
<dbReference type="GO" id="GO:0000155">
    <property type="term" value="F:phosphorelay sensor kinase activity"/>
    <property type="evidence" value="ECO:0007669"/>
    <property type="project" value="InterPro"/>
</dbReference>
<feature type="transmembrane region" description="Helical" evidence="1">
    <location>
        <begin position="139"/>
        <end position="160"/>
    </location>
</feature>
<dbReference type="PANTHER" id="PTHR34220">
    <property type="entry name" value="SENSOR HISTIDINE KINASE YPDA"/>
    <property type="match status" value="1"/>
</dbReference>
<dbReference type="InterPro" id="IPR050640">
    <property type="entry name" value="Bact_2-comp_sensor_kinase"/>
</dbReference>
<dbReference type="EMBL" id="AZJH01000040">
    <property type="protein sequence ID" value="ETD25465.1"/>
    <property type="molecule type" value="Genomic_DNA"/>
</dbReference>
<keyword evidence="1" id="KW-0472">Membrane</keyword>
<dbReference type="SUPFAM" id="SSF55874">
    <property type="entry name" value="ATPase domain of HSP90 chaperone/DNA topoisomerase II/histidine kinase"/>
    <property type="match status" value="1"/>
</dbReference>
<evidence type="ECO:0000313" key="4">
    <source>
        <dbReference type="Proteomes" id="UP000018727"/>
    </source>
</evidence>